<accession>A0A392RQE8</accession>
<feature type="non-terminal residue" evidence="1">
    <location>
        <position position="114"/>
    </location>
</feature>
<reference evidence="1 2" key="1">
    <citation type="journal article" date="2018" name="Front. Plant Sci.">
        <title>Red Clover (Trifolium pratense) and Zigzag Clover (T. medium) - A Picture of Genomic Similarities and Differences.</title>
        <authorList>
            <person name="Dluhosova J."/>
            <person name="Istvanek J."/>
            <person name="Nedelnik J."/>
            <person name="Repkova J."/>
        </authorList>
    </citation>
    <scope>NUCLEOTIDE SEQUENCE [LARGE SCALE GENOMIC DNA]</scope>
    <source>
        <strain evidence="2">cv. 10/8</strain>
        <tissue evidence="1">Leaf</tissue>
    </source>
</reference>
<comment type="caution">
    <text evidence="1">The sequence shown here is derived from an EMBL/GenBank/DDBJ whole genome shotgun (WGS) entry which is preliminary data.</text>
</comment>
<dbReference type="EMBL" id="LXQA010248304">
    <property type="protein sequence ID" value="MCI37786.1"/>
    <property type="molecule type" value="Genomic_DNA"/>
</dbReference>
<sequence length="114" mass="12317">MLFILNFTSLPSTLNVISPVSISIKAVQVVRNGLPKRMGASESSSISMIMKSTGNNVSSTRTSTSCRTPYGYTLVRSARISVILVGFTSPQFSFFIIESGIRFTLAPKSHNALP</sequence>
<evidence type="ECO:0000313" key="1">
    <source>
        <dbReference type="EMBL" id="MCI37786.1"/>
    </source>
</evidence>
<proteinExistence type="predicted"/>
<organism evidence="1 2">
    <name type="scientific">Trifolium medium</name>
    <dbReference type="NCBI Taxonomy" id="97028"/>
    <lineage>
        <taxon>Eukaryota</taxon>
        <taxon>Viridiplantae</taxon>
        <taxon>Streptophyta</taxon>
        <taxon>Embryophyta</taxon>
        <taxon>Tracheophyta</taxon>
        <taxon>Spermatophyta</taxon>
        <taxon>Magnoliopsida</taxon>
        <taxon>eudicotyledons</taxon>
        <taxon>Gunneridae</taxon>
        <taxon>Pentapetalae</taxon>
        <taxon>rosids</taxon>
        <taxon>fabids</taxon>
        <taxon>Fabales</taxon>
        <taxon>Fabaceae</taxon>
        <taxon>Papilionoideae</taxon>
        <taxon>50 kb inversion clade</taxon>
        <taxon>NPAAA clade</taxon>
        <taxon>Hologalegina</taxon>
        <taxon>IRL clade</taxon>
        <taxon>Trifolieae</taxon>
        <taxon>Trifolium</taxon>
    </lineage>
</organism>
<protein>
    <submittedName>
        <fullName evidence="1">Uncharacterized protein</fullName>
    </submittedName>
</protein>
<dbReference type="Proteomes" id="UP000265520">
    <property type="component" value="Unassembled WGS sequence"/>
</dbReference>
<evidence type="ECO:0000313" key="2">
    <source>
        <dbReference type="Proteomes" id="UP000265520"/>
    </source>
</evidence>
<keyword evidence="2" id="KW-1185">Reference proteome</keyword>
<name>A0A392RQE8_9FABA</name>
<dbReference type="AlphaFoldDB" id="A0A392RQE8"/>